<dbReference type="EMBL" id="KE720721">
    <property type="protein sequence ID" value="ERF76685.1"/>
    <property type="molecule type" value="Genomic_DNA"/>
</dbReference>
<keyword evidence="2" id="KW-0479">Metal-binding</keyword>
<dbReference type="PROSITE" id="PS50157">
    <property type="entry name" value="ZINC_FINGER_C2H2_2"/>
    <property type="match status" value="2"/>
</dbReference>
<dbReference type="PROSITE" id="PS00028">
    <property type="entry name" value="ZINC_FINGER_C2H2_1"/>
    <property type="match status" value="2"/>
</dbReference>
<feature type="region of interest" description="Disordered" evidence="8">
    <location>
        <begin position="1"/>
        <end position="24"/>
    </location>
</feature>
<feature type="region of interest" description="Disordered" evidence="8">
    <location>
        <begin position="211"/>
        <end position="232"/>
    </location>
</feature>
<dbReference type="CDD" id="cd12148">
    <property type="entry name" value="fungal_TF_MHR"/>
    <property type="match status" value="1"/>
</dbReference>
<dbReference type="HOGENOM" id="CLU_006466_0_0_1"/>
<evidence type="ECO:0000256" key="7">
    <source>
        <dbReference type="PROSITE-ProRule" id="PRU00042"/>
    </source>
</evidence>
<dbReference type="InterPro" id="IPR007219">
    <property type="entry name" value="XnlR_reg_dom"/>
</dbReference>
<dbReference type="GO" id="GO:0006351">
    <property type="term" value="P:DNA-templated transcription"/>
    <property type="evidence" value="ECO:0007669"/>
    <property type="project" value="InterPro"/>
</dbReference>
<dbReference type="FunFam" id="3.30.160.60:FF:000100">
    <property type="entry name" value="Zinc finger 45-like"/>
    <property type="match status" value="1"/>
</dbReference>
<proteinExistence type="predicted"/>
<dbReference type="SUPFAM" id="SSF57667">
    <property type="entry name" value="beta-beta-alpha zinc fingers"/>
    <property type="match status" value="1"/>
</dbReference>
<dbReference type="GO" id="GO:0000785">
    <property type="term" value="C:chromatin"/>
    <property type="evidence" value="ECO:0007669"/>
    <property type="project" value="TreeGrafter"/>
</dbReference>
<evidence type="ECO:0000256" key="5">
    <source>
        <dbReference type="ARBA" id="ARBA00022833"/>
    </source>
</evidence>
<name>U1I0G2_ENDPU</name>
<dbReference type="eggNOG" id="KOG1721">
    <property type="taxonomic scope" value="Eukaryota"/>
</dbReference>
<organism evidence="10 11">
    <name type="scientific">Endocarpon pusillum (strain Z07020 / HMAS-L-300199)</name>
    <name type="common">Lichen-forming fungus</name>
    <dbReference type="NCBI Taxonomy" id="1263415"/>
    <lineage>
        <taxon>Eukaryota</taxon>
        <taxon>Fungi</taxon>
        <taxon>Dikarya</taxon>
        <taxon>Ascomycota</taxon>
        <taxon>Pezizomycotina</taxon>
        <taxon>Eurotiomycetes</taxon>
        <taxon>Chaetothyriomycetidae</taxon>
        <taxon>Verrucariales</taxon>
        <taxon>Verrucariaceae</taxon>
        <taxon>Endocarpon</taxon>
    </lineage>
</organism>
<protein>
    <recommendedName>
        <fullName evidence="9">C2H2-type domain-containing protein</fullName>
    </recommendedName>
</protein>
<feature type="region of interest" description="Disordered" evidence="8">
    <location>
        <begin position="599"/>
        <end position="627"/>
    </location>
</feature>
<dbReference type="AlphaFoldDB" id="U1I0G2"/>
<dbReference type="GeneID" id="19237278"/>
<dbReference type="PANTHER" id="PTHR40626">
    <property type="entry name" value="MIP31509P"/>
    <property type="match status" value="1"/>
</dbReference>
<keyword evidence="4 7" id="KW-0863">Zinc-finger</keyword>
<evidence type="ECO:0000259" key="9">
    <source>
        <dbReference type="PROSITE" id="PS50157"/>
    </source>
</evidence>
<evidence type="ECO:0000256" key="6">
    <source>
        <dbReference type="ARBA" id="ARBA00023242"/>
    </source>
</evidence>
<dbReference type="PANTHER" id="PTHR40626:SF11">
    <property type="entry name" value="ZINC FINGER PROTEIN YPR022C"/>
    <property type="match status" value="1"/>
</dbReference>
<dbReference type="Gene3D" id="3.30.160.60">
    <property type="entry name" value="Classic Zinc Finger"/>
    <property type="match status" value="1"/>
</dbReference>
<dbReference type="GO" id="GO:0005634">
    <property type="term" value="C:nucleus"/>
    <property type="evidence" value="ECO:0007669"/>
    <property type="project" value="UniProtKB-SubCell"/>
</dbReference>
<dbReference type="GO" id="GO:0000978">
    <property type="term" value="F:RNA polymerase II cis-regulatory region sequence-specific DNA binding"/>
    <property type="evidence" value="ECO:0007669"/>
    <property type="project" value="InterPro"/>
</dbReference>
<evidence type="ECO:0000256" key="4">
    <source>
        <dbReference type="ARBA" id="ARBA00022771"/>
    </source>
</evidence>
<evidence type="ECO:0000256" key="2">
    <source>
        <dbReference type="ARBA" id="ARBA00022723"/>
    </source>
</evidence>
<feature type="compositionally biased region" description="Low complexity" evidence="8">
    <location>
        <begin position="617"/>
        <end position="627"/>
    </location>
</feature>
<feature type="compositionally biased region" description="Polar residues" evidence="8">
    <location>
        <begin position="184"/>
        <end position="194"/>
    </location>
</feature>
<accession>U1I0G2</accession>
<dbReference type="InterPro" id="IPR036236">
    <property type="entry name" value="Znf_C2H2_sf"/>
</dbReference>
<sequence>MDDLREQPLGPSKRRRKAKANAEKKYDCKECGRTYSRAEHLYRHQLNHERQTIYECQYPGCTRKFVRQDLRVRHQERHSSQGSQLQKRDASAQAHAAGAHRKLSSSASDNQRTASDVSIPSVITSSTVGKDDPASVLGELTATSLEHGRKSVPMTSTSSVSMESRYPPARPHTAIPGSELYAKHSSSPTSYLLSPQQKQPLDLSYTVDPRTNLSNVHDPPFRTTPVSPTAHRQNPFHSADGPGSVHPVSSQFRPPMRPLSHSVHSTDTLITEPDPHLSTPVGFTGVDTAQTSTTSIANAVARGLSALDPMSAAQYAVTGDDPNMDLTAGFTYPIFNGDEYNRSPVAREAGFFPWLFNENPLAMSDMTPASGIMPGYVDIATTQIQGPFCADDHFGSYYPPNVQPQDPMSVMSILDSTTPTRSIMSEEKRHEILELIRYQFQEKEHDAVKRPKAVVFDGDIDAHGHILSLRMLHSYIGSYFFHQHAQLPILHKPTFSADKTPNLLLLVVIAIGAATLDKAYGNTLTDDAAEFANFIAWHVRWEIVRDEGYRPPAKLWVFQTLILLEIYEKMYSTRALHERAHINHDTTLTLMRRGTSFIGRSANESPGSQRDGRTARSSGSVSASDGVASDESWSHWVRNEATRRIAFAAFVIDSIHATMFGHSAKMVAYEIRLPLPCDEALWSATSAAEVARVQSSHQTNGIKPTMFLDGLKKTLNGERVRTNSFGRTVLMSGLLSVNYLLNQLDLQITALSAQNPQASGPSSKWRRILLRAFDNWKKDFDDALAEAYPLNNHATGVSGSFALRHIDDDNLFESRTVLHHLAHMASFVDICDCQIFAGTRRLLGRPIGIKDYSHVREKMINRWARTASAREAAFHALKFLIQVLVPPNEEAGGVTILPHALDEHNHYQARDDFLLNRPWVLYFSALVVWSYGFALDGPLSPQPSEAAFVTTEQKERDMKAFLDRVGQVRGPEELEFVQGRNQCLGLLMVLSDSLKATRWELTQEAAILLGNCIGKLLGRN</sequence>
<feature type="region of interest" description="Disordered" evidence="8">
    <location>
        <begin position="142"/>
        <end position="194"/>
    </location>
</feature>
<evidence type="ECO:0000256" key="8">
    <source>
        <dbReference type="SAM" id="MobiDB-lite"/>
    </source>
</evidence>
<dbReference type="GO" id="GO:0000981">
    <property type="term" value="F:DNA-binding transcription factor activity, RNA polymerase II-specific"/>
    <property type="evidence" value="ECO:0007669"/>
    <property type="project" value="InterPro"/>
</dbReference>
<feature type="region of interest" description="Disordered" evidence="8">
    <location>
        <begin position="72"/>
        <end position="118"/>
    </location>
</feature>
<dbReference type="Proteomes" id="UP000019373">
    <property type="component" value="Unassembled WGS sequence"/>
</dbReference>
<dbReference type="Pfam" id="PF00096">
    <property type="entry name" value="zf-C2H2"/>
    <property type="match status" value="1"/>
</dbReference>
<comment type="subcellular location">
    <subcellularLocation>
        <location evidence="1">Nucleus</location>
    </subcellularLocation>
</comment>
<reference evidence="11" key="1">
    <citation type="journal article" date="2014" name="BMC Genomics">
        <title>Genome characteristics reveal the impact of lichenization on lichen-forming fungus Endocarpon pusillum Hedwig (Verrucariales, Ascomycota).</title>
        <authorList>
            <person name="Wang Y.-Y."/>
            <person name="Liu B."/>
            <person name="Zhang X.-Y."/>
            <person name="Zhou Q.-M."/>
            <person name="Zhang T."/>
            <person name="Li H."/>
            <person name="Yu Y.-F."/>
            <person name="Zhang X.-L."/>
            <person name="Hao X.-Y."/>
            <person name="Wang M."/>
            <person name="Wang L."/>
            <person name="Wei J.-C."/>
        </authorList>
    </citation>
    <scope>NUCLEOTIDE SEQUENCE [LARGE SCALE GENOMIC DNA]</scope>
    <source>
        <strain evidence="11">Z07020 / HMAS-L-300199</strain>
    </source>
</reference>
<evidence type="ECO:0000256" key="1">
    <source>
        <dbReference type="ARBA" id="ARBA00004123"/>
    </source>
</evidence>
<feature type="domain" description="C2H2-type" evidence="9">
    <location>
        <begin position="26"/>
        <end position="53"/>
    </location>
</feature>
<gene>
    <name evidence="10" type="ORF">EPUS_02224</name>
</gene>
<dbReference type="SMART" id="SM00355">
    <property type="entry name" value="ZnF_C2H2"/>
    <property type="match status" value="2"/>
</dbReference>
<dbReference type="InterPro" id="IPR051059">
    <property type="entry name" value="VerF-like"/>
</dbReference>
<dbReference type="OMA" id="LNHNPKQ"/>
<keyword evidence="3" id="KW-0677">Repeat</keyword>
<dbReference type="OrthoDB" id="427030at2759"/>
<feature type="compositionally biased region" description="Low complexity" evidence="8">
    <location>
        <begin position="151"/>
        <end position="164"/>
    </location>
</feature>
<dbReference type="Pfam" id="PF04082">
    <property type="entry name" value="Fungal_trans"/>
    <property type="match status" value="1"/>
</dbReference>
<evidence type="ECO:0000313" key="10">
    <source>
        <dbReference type="EMBL" id="ERF76685.1"/>
    </source>
</evidence>
<dbReference type="RefSeq" id="XP_007785897.1">
    <property type="nucleotide sequence ID" value="XM_007787707.1"/>
</dbReference>
<keyword evidence="6" id="KW-0539">Nucleus</keyword>
<evidence type="ECO:0000313" key="11">
    <source>
        <dbReference type="Proteomes" id="UP000019373"/>
    </source>
</evidence>
<dbReference type="GO" id="GO:0008270">
    <property type="term" value="F:zinc ion binding"/>
    <property type="evidence" value="ECO:0007669"/>
    <property type="project" value="UniProtKB-KW"/>
</dbReference>
<keyword evidence="11" id="KW-1185">Reference proteome</keyword>
<feature type="domain" description="C2H2-type" evidence="9">
    <location>
        <begin position="54"/>
        <end position="83"/>
    </location>
</feature>
<keyword evidence="5" id="KW-0862">Zinc</keyword>
<dbReference type="InterPro" id="IPR013087">
    <property type="entry name" value="Znf_C2H2_type"/>
</dbReference>
<feature type="compositionally biased region" description="Polar residues" evidence="8">
    <location>
        <begin position="104"/>
        <end position="114"/>
    </location>
</feature>
<evidence type="ECO:0000256" key="3">
    <source>
        <dbReference type="ARBA" id="ARBA00022737"/>
    </source>
</evidence>